<dbReference type="Pfam" id="PF10053">
    <property type="entry name" value="DUF2290"/>
    <property type="match status" value="1"/>
</dbReference>
<evidence type="ECO:0000313" key="2">
    <source>
        <dbReference type="Proteomes" id="UP000298252"/>
    </source>
</evidence>
<dbReference type="Proteomes" id="UP000298252">
    <property type="component" value="Unassembled WGS sequence"/>
</dbReference>
<keyword evidence="2" id="KW-1185">Reference proteome</keyword>
<reference evidence="1 2" key="1">
    <citation type="submission" date="2019-03" db="EMBL/GenBank/DDBJ databases">
        <title>Genomics of glacier-inhabiting Cryobacterium strains.</title>
        <authorList>
            <person name="Liu Q."/>
            <person name="Xin Y.-H."/>
        </authorList>
    </citation>
    <scope>NUCLEOTIDE SEQUENCE [LARGE SCALE GENOMIC DNA]</scope>
    <source>
        <strain evidence="1 2">Hh8</strain>
    </source>
</reference>
<name>A0ABY2I3H3_9MICO</name>
<dbReference type="InterPro" id="IPR018742">
    <property type="entry name" value="DUF2290"/>
</dbReference>
<proteinExistence type="predicted"/>
<comment type="caution">
    <text evidence="1">The sequence shown here is derived from an EMBL/GenBank/DDBJ whole genome shotgun (WGS) entry which is preliminary data.</text>
</comment>
<evidence type="ECO:0000313" key="1">
    <source>
        <dbReference type="EMBL" id="TFB76078.1"/>
    </source>
</evidence>
<sequence>MQRSEVDCLKFCGTVPTNEPSARDLHSTITRLTTELVRQGLVDDQEWPALHHESGVEHVTTRFPVNSSVLKSVPYAVVYAEQARQRAFNFVFLDKAMIQMSYEIASGKLLRHRLAFLPSPSLIEFQTNPDLYLHETLYADMVGYQVVSVPIRIDYDVRDGVPNGLQHPAAHLTLGQYQNCRIPVSAPVTPSVFVDFIVRHFYRAPGMKEAKIDLNLEQAFQNAQVLDLQGAVHLFSPGNRSA</sequence>
<organism evidence="1 2">
    <name type="scientific">Cryobacterium flavum</name>
    <dbReference type="NCBI Taxonomy" id="1424659"/>
    <lineage>
        <taxon>Bacteria</taxon>
        <taxon>Bacillati</taxon>
        <taxon>Actinomycetota</taxon>
        <taxon>Actinomycetes</taxon>
        <taxon>Micrococcales</taxon>
        <taxon>Microbacteriaceae</taxon>
        <taxon>Cryobacterium</taxon>
    </lineage>
</organism>
<protein>
    <submittedName>
        <fullName evidence="1">DUF2290 domain-containing protein</fullName>
    </submittedName>
</protein>
<gene>
    <name evidence="1" type="ORF">E3O21_11530</name>
</gene>
<accession>A0ABY2I3H3</accession>
<dbReference type="EMBL" id="SOFD01000028">
    <property type="protein sequence ID" value="TFB76078.1"/>
    <property type="molecule type" value="Genomic_DNA"/>
</dbReference>